<organism evidence="11 12">
    <name type="scientific">Sphenostylis stenocarpa</name>
    <dbReference type="NCBI Taxonomy" id="92480"/>
    <lineage>
        <taxon>Eukaryota</taxon>
        <taxon>Viridiplantae</taxon>
        <taxon>Streptophyta</taxon>
        <taxon>Embryophyta</taxon>
        <taxon>Tracheophyta</taxon>
        <taxon>Spermatophyta</taxon>
        <taxon>Magnoliopsida</taxon>
        <taxon>eudicotyledons</taxon>
        <taxon>Gunneridae</taxon>
        <taxon>Pentapetalae</taxon>
        <taxon>rosids</taxon>
        <taxon>fabids</taxon>
        <taxon>Fabales</taxon>
        <taxon>Fabaceae</taxon>
        <taxon>Papilionoideae</taxon>
        <taxon>50 kb inversion clade</taxon>
        <taxon>NPAAA clade</taxon>
        <taxon>indigoferoid/millettioid clade</taxon>
        <taxon>Phaseoleae</taxon>
        <taxon>Sphenostylis</taxon>
    </lineage>
</organism>
<evidence type="ECO:0000256" key="5">
    <source>
        <dbReference type="ARBA" id="ARBA00022989"/>
    </source>
</evidence>
<dbReference type="InterPro" id="IPR036770">
    <property type="entry name" value="Ankyrin_rpt-contain_sf"/>
</dbReference>
<dbReference type="PANTHER" id="PTHR24186">
    <property type="entry name" value="PROTEIN PHOSPHATASE 1 REGULATORY SUBUNIT"/>
    <property type="match status" value="1"/>
</dbReference>
<gene>
    <name evidence="11" type="ORF">AYBTSS11_LOCUS17624</name>
</gene>
<keyword evidence="3 9" id="KW-0812">Transmembrane</keyword>
<evidence type="ECO:0000256" key="6">
    <source>
        <dbReference type="ARBA" id="ARBA00023043"/>
    </source>
</evidence>
<dbReference type="PROSITE" id="PS50297">
    <property type="entry name" value="ANK_REP_REGION"/>
    <property type="match status" value="3"/>
</dbReference>
<feature type="repeat" description="ANK" evidence="8">
    <location>
        <begin position="121"/>
        <end position="142"/>
    </location>
</feature>
<feature type="transmembrane region" description="Helical" evidence="9">
    <location>
        <begin position="481"/>
        <end position="502"/>
    </location>
</feature>
<evidence type="ECO:0000259" key="10">
    <source>
        <dbReference type="Pfam" id="PF13962"/>
    </source>
</evidence>
<dbReference type="Proteomes" id="UP001189624">
    <property type="component" value="Chromosome 5"/>
</dbReference>
<dbReference type="SUPFAM" id="SSF48403">
    <property type="entry name" value="Ankyrin repeat"/>
    <property type="match status" value="2"/>
</dbReference>
<accession>A0AA86VIU6</accession>
<keyword evidence="7 9" id="KW-0472">Membrane</keyword>
<keyword evidence="5 9" id="KW-1133">Transmembrane helix</keyword>
<feature type="repeat" description="ANK" evidence="8">
    <location>
        <begin position="377"/>
        <end position="397"/>
    </location>
</feature>
<evidence type="ECO:0000256" key="7">
    <source>
        <dbReference type="ARBA" id="ARBA00023136"/>
    </source>
</evidence>
<dbReference type="GO" id="GO:0005886">
    <property type="term" value="C:plasma membrane"/>
    <property type="evidence" value="ECO:0007669"/>
    <property type="project" value="UniProtKB-SubCell"/>
</dbReference>
<feature type="repeat" description="ANK" evidence="8">
    <location>
        <begin position="306"/>
        <end position="329"/>
    </location>
</feature>
<name>A0AA86VIU6_9FABA</name>
<feature type="transmembrane region" description="Helical" evidence="9">
    <location>
        <begin position="592"/>
        <end position="616"/>
    </location>
</feature>
<dbReference type="SMART" id="SM00248">
    <property type="entry name" value="ANK"/>
    <property type="match status" value="8"/>
</dbReference>
<protein>
    <recommendedName>
        <fullName evidence="10">PGG domain-containing protein</fullName>
    </recommendedName>
</protein>
<dbReference type="Pfam" id="PF12796">
    <property type="entry name" value="Ank_2"/>
    <property type="match status" value="3"/>
</dbReference>
<evidence type="ECO:0000256" key="4">
    <source>
        <dbReference type="ARBA" id="ARBA00022737"/>
    </source>
</evidence>
<dbReference type="Pfam" id="PF13962">
    <property type="entry name" value="PGG"/>
    <property type="match status" value="1"/>
</dbReference>
<comment type="subcellular location">
    <subcellularLocation>
        <location evidence="2">Cell membrane</location>
        <topology evidence="2">Peripheral membrane protein</topology>
        <orientation evidence="2">Cytoplasmic side</orientation>
    </subcellularLocation>
    <subcellularLocation>
        <location evidence="1">Membrane</location>
        <topology evidence="1">Multi-pass membrane protein</topology>
    </subcellularLocation>
</comment>
<proteinExistence type="predicted"/>
<dbReference type="EMBL" id="OY731402">
    <property type="protein sequence ID" value="CAJ1958231.1"/>
    <property type="molecule type" value="Genomic_DNA"/>
</dbReference>
<evidence type="ECO:0000256" key="2">
    <source>
        <dbReference type="ARBA" id="ARBA00004413"/>
    </source>
</evidence>
<evidence type="ECO:0000313" key="11">
    <source>
        <dbReference type="EMBL" id="CAJ1958231.1"/>
    </source>
</evidence>
<dbReference type="Gene3D" id="1.25.40.20">
    <property type="entry name" value="Ankyrin repeat-containing domain"/>
    <property type="match status" value="3"/>
</dbReference>
<evidence type="ECO:0000313" key="12">
    <source>
        <dbReference type="Proteomes" id="UP001189624"/>
    </source>
</evidence>
<evidence type="ECO:0000256" key="1">
    <source>
        <dbReference type="ARBA" id="ARBA00004141"/>
    </source>
</evidence>
<evidence type="ECO:0000256" key="8">
    <source>
        <dbReference type="PROSITE-ProRule" id="PRU00023"/>
    </source>
</evidence>
<dbReference type="Gramene" id="rna-AYBTSS11_LOCUS17624">
    <property type="protein sequence ID" value="CAJ1958231.1"/>
    <property type="gene ID" value="gene-AYBTSS11_LOCUS17624"/>
</dbReference>
<dbReference type="InterPro" id="IPR026961">
    <property type="entry name" value="PGG_dom"/>
</dbReference>
<dbReference type="AlphaFoldDB" id="A0AA86VIU6"/>
<feature type="transmembrane region" description="Helical" evidence="9">
    <location>
        <begin position="522"/>
        <end position="545"/>
    </location>
</feature>
<dbReference type="PANTHER" id="PTHR24186:SF46">
    <property type="entry name" value="PROTEIN ACCELERATED CELL DEATH 6-LIKE"/>
    <property type="match status" value="1"/>
</dbReference>
<sequence length="643" mass="72241">MRNFLMNGICKVFGVKRSRNDDVENNSSKVIEENEMQTTEQPTVEEVEAHGKLLSQKTYKSIKNNNSESAWEEIKKEDKIFEQKSPKGNTMLHIAALYKNDNLVRRVVMIRPDLLDERNDDGDTPLHLAARAGHVSTLGILFPALLLKFRCHSSSKLALDEILVRNLQGNTFFHEALLNGHKDVMNILASPQEREIEGGFMELVEETVYGWTEEGQHKSVLCTAIEKGFKDIVDRALNKIIPNRDFGVGLGDHGILKEIVKVKRWIHLKDDKGRNALHYAAAIGYLHGVECLLQNCDSCDMEKDNDGLFPLHLASAGGHVKVIKKLLEKCLDPREIVDKYGRNIVHIAAQMGQYNVIDYILKDANGVLDLINDKDKDGNTPLHLAASHCHPKIVQALTWDKRVALDLLNKRNQSALDAFEQFEQENPSFPEASIYRRLTWSQLISAGVQNAKTGSQSIKVPSPYHSSRSEATEMDLYKDRINTLIVVSTLIFTVAFAAGFTLPGGTNSSTPGQGMAVMLHHVWFKPYIFCVTTSMYGGISVAIILMWAQLGDITLAVFALKVARPLLGVCLSTLSVAFMAGIHLVISDLSWLATTILILCVIFILLLMLLYTLLWFPSYSTNPIMRRLSFYPFQFLTWLFEKD</sequence>
<feature type="domain" description="PGG" evidence="10">
    <location>
        <begin position="477"/>
        <end position="584"/>
    </location>
</feature>
<evidence type="ECO:0000256" key="9">
    <source>
        <dbReference type="SAM" id="Phobius"/>
    </source>
</evidence>
<keyword evidence="4" id="KW-0677">Repeat</keyword>
<feature type="transmembrane region" description="Helical" evidence="9">
    <location>
        <begin position="566"/>
        <end position="586"/>
    </location>
</feature>
<reference evidence="11" key="1">
    <citation type="submission" date="2023-10" db="EMBL/GenBank/DDBJ databases">
        <authorList>
            <person name="Domelevo Entfellner J.-B."/>
        </authorList>
    </citation>
    <scope>NUCLEOTIDE SEQUENCE</scope>
</reference>
<keyword evidence="6 8" id="KW-0040">ANK repeat</keyword>
<keyword evidence="12" id="KW-1185">Reference proteome</keyword>
<dbReference type="PROSITE" id="PS50088">
    <property type="entry name" value="ANK_REPEAT"/>
    <property type="match status" value="3"/>
</dbReference>
<dbReference type="InterPro" id="IPR002110">
    <property type="entry name" value="Ankyrin_rpt"/>
</dbReference>
<evidence type="ECO:0000256" key="3">
    <source>
        <dbReference type="ARBA" id="ARBA00022692"/>
    </source>
</evidence>